<evidence type="ECO:0000313" key="2">
    <source>
        <dbReference type="EMBL" id="KAA3682310.1"/>
    </source>
</evidence>
<dbReference type="Proteomes" id="UP000324629">
    <property type="component" value="Unassembled WGS sequence"/>
</dbReference>
<keyword evidence="3" id="KW-1185">Reference proteome</keyword>
<gene>
    <name evidence="2" type="ORF">DEA37_0008976</name>
</gene>
<reference evidence="2 3" key="1">
    <citation type="journal article" date="2019" name="Gigascience">
        <title>Whole-genome sequence of the oriental lung fluke Paragonimus westermani.</title>
        <authorList>
            <person name="Oey H."/>
            <person name="Zakrzewski M."/>
            <person name="Narain K."/>
            <person name="Devi K.R."/>
            <person name="Agatsuma T."/>
            <person name="Nawaratna S."/>
            <person name="Gobert G.N."/>
            <person name="Jones M.K."/>
            <person name="Ragan M.A."/>
            <person name="McManus D.P."/>
            <person name="Krause L."/>
        </authorList>
    </citation>
    <scope>NUCLEOTIDE SEQUENCE [LARGE SCALE GENOMIC DNA]</scope>
    <source>
        <strain evidence="2 3">IND2009</strain>
    </source>
</reference>
<proteinExistence type="predicted"/>
<name>A0A5J4P4C0_9TREM</name>
<feature type="region of interest" description="Disordered" evidence="1">
    <location>
        <begin position="408"/>
        <end position="433"/>
    </location>
</feature>
<organism evidence="2 3">
    <name type="scientific">Paragonimus westermani</name>
    <dbReference type="NCBI Taxonomy" id="34504"/>
    <lineage>
        <taxon>Eukaryota</taxon>
        <taxon>Metazoa</taxon>
        <taxon>Spiralia</taxon>
        <taxon>Lophotrochozoa</taxon>
        <taxon>Platyhelminthes</taxon>
        <taxon>Trematoda</taxon>
        <taxon>Digenea</taxon>
        <taxon>Plagiorchiida</taxon>
        <taxon>Troglotremata</taxon>
        <taxon>Troglotrematidae</taxon>
        <taxon>Paragonimus</taxon>
    </lineage>
</organism>
<protein>
    <submittedName>
        <fullName evidence="2">Uncharacterized protein</fullName>
    </submittedName>
</protein>
<evidence type="ECO:0000313" key="3">
    <source>
        <dbReference type="Proteomes" id="UP000324629"/>
    </source>
</evidence>
<dbReference type="AlphaFoldDB" id="A0A5J4P4C0"/>
<sequence length="479" mass="54080">MSLEKKIEYKMIHIASFGLDLQEKMNANKVLQQLNSRPRRSTMTEKFGPVRLTVVPSALVLDRSVWWPESSDTRLPYKDLNEVYTFVKETKKICFDIVSSENAERRVLWFKMKNPLDVMKLLELIQKYKMAAAMYEKDNVRPVQYGNWVSTYCPVVDDNDDDDVNQPDRNVQSPCSTIISEHLSTNPLRSLPRTPFINEHGLQTLSRRSCSNINREPSYKLSTVDAEAQMEIGSLVAGNNPPMNTIQIIFQGLDPSMLLQNAPVVRTNTPAASQQRTAVPDGMKREYVVGSSNGTMGDLVHSNDTCPSPVDAGGMDNQRKASHYVSLLKQNVSNRGLEKGGGRLSLKFYKNEKHSKSTSDLYGQRYGPYSSDNIPSNSQTVKYAVPTTEPFYLTPRRSVSNLRQMKPLSYSTGNTTHRRTLGYEPTEDDRQQDTYNHVSEVNSASTSETKFFKLKPLRIAQLDSSGSRFAFVSTTNVKI</sequence>
<dbReference type="EMBL" id="QNGE01000032">
    <property type="protein sequence ID" value="KAA3682310.1"/>
    <property type="molecule type" value="Genomic_DNA"/>
</dbReference>
<accession>A0A5J4P4C0</accession>
<comment type="caution">
    <text evidence="2">The sequence shown here is derived from an EMBL/GenBank/DDBJ whole genome shotgun (WGS) entry which is preliminary data.</text>
</comment>
<evidence type="ECO:0000256" key="1">
    <source>
        <dbReference type="SAM" id="MobiDB-lite"/>
    </source>
</evidence>